<organism evidence="4 5">
    <name type="scientific">Mycolicibacterium diernhoferi</name>
    <dbReference type="NCBI Taxonomy" id="1801"/>
    <lineage>
        <taxon>Bacteria</taxon>
        <taxon>Bacillati</taxon>
        <taxon>Actinomycetota</taxon>
        <taxon>Actinomycetes</taxon>
        <taxon>Mycobacteriales</taxon>
        <taxon>Mycobacteriaceae</taxon>
        <taxon>Mycolicibacterium</taxon>
    </lineage>
</organism>
<dbReference type="InterPro" id="IPR050766">
    <property type="entry name" value="Bact_Lucif_Oxidored"/>
</dbReference>
<accession>A0A1Q4HLH4</accession>
<dbReference type="SUPFAM" id="SSF51679">
    <property type="entry name" value="Bacterial luciferase-like"/>
    <property type="match status" value="1"/>
</dbReference>
<dbReference type="EMBL" id="PDCR01000027">
    <property type="protein sequence ID" value="PEG52724.1"/>
    <property type="molecule type" value="Genomic_DNA"/>
</dbReference>
<evidence type="ECO:0000259" key="3">
    <source>
        <dbReference type="Pfam" id="PF00296"/>
    </source>
</evidence>
<dbReference type="InterPro" id="IPR036661">
    <property type="entry name" value="Luciferase-like_sf"/>
</dbReference>
<feature type="domain" description="Luciferase-like" evidence="3">
    <location>
        <begin position="4"/>
        <end position="304"/>
    </location>
</feature>
<comment type="caution">
    <text evidence="4">The sequence shown here is derived from an EMBL/GenBank/DDBJ whole genome shotgun (WGS) entry which is preliminary data.</text>
</comment>
<keyword evidence="5" id="KW-1185">Reference proteome</keyword>
<evidence type="ECO:0000313" key="4">
    <source>
        <dbReference type="EMBL" id="PEG52724.1"/>
    </source>
</evidence>
<dbReference type="STRING" id="1801.BRW64_01935"/>
<reference evidence="4 5" key="1">
    <citation type="submission" date="2017-10" db="EMBL/GenBank/DDBJ databases">
        <title>The new phylogeny of genus Mycobacterium.</title>
        <authorList>
            <person name="Tortoli E."/>
            <person name="Trovato A."/>
            <person name="Cirillo D.M."/>
        </authorList>
    </citation>
    <scope>NUCLEOTIDE SEQUENCE [LARGE SCALE GENOMIC DNA]</scope>
    <source>
        <strain evidence="4 5">IP141170001</strain>
    </source>
</reference>
<dbReference type="Proteomes" id="UP000220340">
    <property type="component" value="Unassembled WGS sequence"/>
</dbReference>
<dbReference type="GO" id="GO:0005829">
    <property type="term" value="C:cytosol"/>
    <property type="evidence" value="ECO:0007669"/>
    <property type="project" value="TreeGrafter"/>
</dbReference>
<evidence type="ECO:0000256" key="2">
    <source>
        <dbReference type="ARBA" id="ARBA00023033"/>
    </source>
</evidence>
<dbReference type="OrthoDB" id="7903015at2"/>
<protein>
    <submittedName>
        <fullName evidence="4">LLM class flavin-dependent oxidoreductase</fullName>
    </submittedName>
</protein>
<dbReference type="RefSeq" id="WP_073853677.1">
    <property type="nucleotide sequence ID" value="NZ_BAAATC010000018.1"/>
</dbReference>
<name>A0A1Q4HLH4_9MYCO</name>
<proteinExistence type="predicted"/>
<dbReference type="InterPro" id="IPR011251">
    <property type="entry name" value="Luciferase-like_dom"/>
</dbReference>
<keyword evidence="2" id="KW-0503">Monooxygenase</keyword>
<dbReference type="Pfam" id="PF00296">
    <property type="entry name" value="Bac_luciferase"/>
    <property type="match status" value="1"/>
</dbReference>
<dbReference type="PANTHER" id="PTHR30137">
    <property type="entry name" value="LUCIFERASE-LIKE MONOOXYGENASE"/>
    <property type="match status" value="1"/>
</dbReference>
<sequence>MNLQFGMLWPFRNPEWARVAWDDFYRCQLDLIVESEQLGFDHVWLTEHHFVDDGYSPSLFPIGAAVAARTSRIRIGTFLLLLPLHNPVRVAEDTATLDLISGGRFDLGVGLGYRRAEFDDQGIPARERATRMQENLTIVRRLLSGETVTFEGKHNSLRNVRISPPALQRPHPPMWVGGTAPRAIQRAADMGLHFLSGGPGSASRYDDGLRANGHDPQDFHVAATFPTYVAPTREQAWQIAAAPLRYMAAGYLQWTAEANGTPPGDVPALPSVEDIIGNQKMDFFGEDMLVGSPQDVIEKIEAHRAGSRLTHLVAGMALPGMPPDQIRSGMQLFARDVIPHFRRS</sequence>
<dbReference type="Gene3D" id="3.20.20.30">
    <property type="entry name" value="Luciferase-like domain"/>
    <property type="match status" value="1"/>
</dbReference>
<keyword evidence="1" id="KW-0560">Oxidoreductase</keyword>
<evidence type="ECO:0000313" key="5">
    <source>
        <dbReference type="Proteomes" id="UP000220340"/>
    </source>
</evidence>
<dbReference type="GO" id="GO:0016705">
    <property type="term" value="F:oxidoreductase activity, acting on paired donors, with incorporation or reduction of molecular oxygen"/>
    <property type="evidence" value="ECO:0007669"/>
    <property type="project" value="InterPro"/>
</dbReference>
<dbReference type="PANTHER" id="PTHR30137:SF8">
    <property type="entry name" value="BLR5498 PROTEIN"/>
    <property type="match status" value="1"/>
</dbReference>
<dbReference type="GO" id="GO:0004497">
    <property type="term" value="F:monooxygenase activity"/>
    <property type="evidence" value="ECO:0007669"/>
    <property type="project" value="UniProtKB-KW"/>
</dbReference>
<gene>
    <name evidence="4" type="ORF">CRI78_19710</name>
</gene>
<dbReference type="AlphaFoldDB" id="A0A1Q4HLH4"/>
<evidence type="ECO:0000256" key="1">
    <source>
        <dbReference type="ARBA" id="ARBA00023002"/>
    </source>
</evidence>